<dbReference type="SUPFAM" id="SSF53901">
    <property type="entry name" value="Thiolase-like"/>
    <property type="match status" value="1"/>
</dbReference>
<evidence type="ECO:0000259" key="3">
    <source>
        <dbReference type="Pfam" id="PF02797"/>
    </source>
</evidence>
<keyword evidence="2" id="KW-0808">Transferase</keyword>
<evidence type="ECO:0000256" key="1">
    <source>
        <dbReference type="ARBA" id="ARBA00005531"/>
    </source>
</evidence>
<evidence type="ECO:0000256" key="2">
    <source>
        <dbReference type="ARBA" id="ARBA00022679"/>
    </source>
</evidence>
<comment type="similarity">
    <text evidence="1">Belongs to the thiolase-like superfamily. Chalcone/stilbene synthases family.</text>
</comment>
<accession>A0A937A8V9</accession>
<sequence length="352" mass="40063">MSKEVFITHSEIQLPEPVKIGDILPKILPRKYEVFASRLMKKLKKERKLTVLETDILPEKQIKKVDTPIGWAHRLKKKIQTAHAISFDEIGYFSVAYNVSSHQQKLPNIACQIANAIGLNRNVSPKQFTEYGCAGGLIAMEEAYHFCQQHDKPALVYIYDHCTVGADFNSVNDQNFKDMIKSYLLFSDAGSFVVLMNKACIKQYGISKMIRIKSILNTFEHADMLNLDQQGMHFENNTAQLLPQLVEDKLISQLKNEENFNILALENFCSHTGGLPILKSFQQYFKLSDKQMKYSYQTLAEFDNASAASLFITLHLMWRNIGSVKKDRFECESLAIAFGSGIYMGGMVLNHN</sequence>
<dbReference type="InterPro" id="IPR011141">
    <property type="entry name" value="Polyketide_synthase_type-III"/>
</dbReference>
<dbReference type="InterPro" id="IPR016039">
    <property type="entry name" value="Thiolase-like"/>
</dbReference>
<dbReference type="PANTHER" id="PTHR11877:SF46">
    <property type="entry name" value="TYPE III POLYKETIDE SYNTHASE A"/>
    <property type="match status" value="1"/>
</dbReference>
<dbReference type="Gene3D" id="3.40.47.10">
    <property type="match status" value="1"/>
</dbReference>
<name>A0A937A8V9_9BACT</name>
<dbReference type="RefSeq" id="WP_201917903.1">
    <property type="nucleotide sequence ID" value="NZ_JAERQG010000001.1"/>
</dbReference>
<protein>
    <recommendedName>
        <fullName evidence="3">Chalcone/stilbene synthase C-terminal domain-containing protein</fullName>
    </recommendedName>
</protein>
<organism evidence="4 5">
    <name type="scientific">Marivirga atlantica</name>
    <dbReference type="NCBI Taxonomy" id="1548457"/>
    <lineage>
        <taxon>Bacteria</taxon>
        <taxon>Pseudomonadati</taxon>
        <taxon>Bacteroidota</taxon>
        <taxon>Cytophagia</taxon>
        <taxon>Cytophagales</taxon>
        <taxon>Marivirgaceae</taxon>
        <taxon>Marivirga</taxon>
    </lineage>
</organism>
<dbReference type="InterPro" id="IPR012328">
    <property type="entry name" value="Chalcone/stilbene_synt_C"/>
</dbReference>
<reference evidence="4" key="1">
    <citation type="submission" date="2021-01" db="EMBL/GenBank/DDBJ databases">
        <title>Marivirga sp. nov., isolated from intertidal surface sediments.</title>
        <authorList>
            <person name="Zhang M."/>
        </authorList>
    </citation>
    <scope>NUCLEOTIDE SEQUENCE</scope>
    <source>
        <strain evidence="4">SM1354</strain>
    </source>
</reference>
<dbReference type="AlphaFoldDB" id="A0A937A8V9"/>
<dbReference type="GO" id="GO:0016747">
    <property type="term" value="F:acyltransferase activity, transferring groups other than amino-acyl groups"/>
    <property type="evidence" value="ECO:0007669"/>
    <property type="project" value="InterPro"/>
</dbReference>
<dbReference type="PANTHER" id="PTHR11877">
    <property type="entry name" value="HYDROXYMETHYLGLUTARYL-COA SYNTHASE"/>
    <property type="match status" value="1"/>
</dbReference>
<dbReference type="Pfam" id="PF02797">
    <property type="entry name" value="Chal_sti_synt_C"/>
    <property type="match status" value="1"/>
</dbReference>
<keyword evidence="5" id="KW-1185">Reference proteome</keyword>
<dbReference type="GO" id="GO:0030639">
    <property type="term" value="P:polyketide biosynthetic process"/>
    <property type="evidence" value="ECO:0007669"/>
    <property type="project" value="TreeGrafter"/>
</dbReference>
<gene>
    <name evidence="4" type="ORF">JKP34_03915</name>
</gene>
<comment type="caution">
    <text evidence="4">The sequence shown here is derived from an EMBL/GenBank/DDBJ whole genome shotgun (WGS) entry which is preliminary data.</text>
</comment>
<feature type="domain" description="Chalcone/stilbene synthase C-terminal" evidence="3">
    <location>
        <begin position="225"/>
        <end position="350"/>
    </location>
</feature>
<dbReference type="Proteomes" id="UP000642920">
    <property type="component" value="Unassembled WGS sequence"/>
</dbReference>
<evidence type="ECO:0000313" key="4">
    <source>
        <dbReference type="EMBL" id="MBL0764385.1"/>
    </source>
</evidence>
<proteinExistence type="inferred from homology"/>
<evidence type="ECO:0000313" key="5">
    <source>
        <dbReference type="Proteomes" id="UP000642920"/>
    </source>
</evidence>
<dbReference type="EMBL" id="JAERQG010000001">
    <property type="protein sequence ID" value="MBL0764385.1"/>
    <property type="molecule type" value="Genomic_DNA"/>
</dbReference>